<sequence length="400" mass="45224">MGSKFSERCNHVQASETREILKVTAKPEVISFAGGLPAPELFPIEDIKVACEAVLTESGESALQYSTTEGYVPLRQEIVKRMKDIEIETSVDNVIITGGSQQGLDLTGKLFIDEGDTVICESPTYLAAINAFKVYNAHFVEVAMDDDGMKMDELEKALKANPKAKFIYTIPDFQNPTGRTMKLDRRKKMVELANKYDIVIVEDNPYGAVRFAGESLPPVKHFDTEGRVIYLSTFSKIFTPGLRLGWICADAEFIEKYVAFKQSADLHTDSFAQMITAKYMELFDIEAHILKIKEVYLSRREKMMQCIDKYFPKQAKHSAPEGGLFIWVELPGDIDTQDIFNECIKNNVAFVPGKPFFPNSAQRNTFRLNYSNMPEDRIEEGMKRLGEVLTRSVNEQTVIK</sequence>
<comment type="cofactor">
    <cofactor evidence="1">
        <name>pyridoxal 5'-phosphate</name>
        <dbReference type="ChEBI" id="CHEBI:597326"/>
    </cofactor>
</comment>
<dbReference type="PANTHER" id="PTHR42790">
    <property type="entry name" value="AMINOTRANSFERASE"/>
    <property type="match status" value="1"/>
</dbReference>
<dbReference type="CDD" id="cd00609">
    <property type="entry name" value="AAT_like"/>
    <property type="match status" value="1"/>
</dbReference>
<evidence type="ECO:0000256" key="4">
    <source>
        <dbReference type="ARBA" id="ARBA00022898"/>
    </source>
</evidence>
<protein>
    <submittedName>
        <fullName evidence="6">PLP-dependent aminotransferase family protein</fullName>
    </submittedName>
</protein>
<dbReference type="EMBL" id="JBHUMR010000015">
    <property type="protein sequence ID" value="MFD2618439.1"/>
    <property type="molecule type" value="Genomic_DNA"/>
</dbReference>
<evidence type="ECO:0000256" key="1">
    <source>
        <dbReference type="ARBA" id="ARBA00001933"/>
    </source>
</evidence>
<dbReference type="RefSeq" id="WP_141190971.1">
    <property type="nucleotide sequence ID" value="NZ_JBHUMR010000015.1"/>
</dbReference>
<accession>A0ABW5PU47</accession>
<gene>
    <name evidence="6" type="ORF">ACFSTF_14110</name>
</gene>
<organism evidence="6 7">
    <name type="scientific">Terrilactibacillus laevilacticus</name>
    <dbReference type="NCBI Taxonomy" id="1380157"/>
    <lineage>
        <taxon>Bacteria</taxon>
        <taxon>Bacillati</taxon>
        <taxon>Bacillota</taxon>
        <taxon>Bacilli</taxon>
        <taxon>Bacillales</taxon>
        <taxon>Bacillaceae</taxon>
        <taxon>Terrilactibacillus</taxon>
    </lineage>
</organism>
<feature type="domain" description="Aminotransferase class I/classII large" evidence="5">
    <location>
        <begin position="48"/>
        <end position="385"/>
    </location>
</feature>
<keyword evidence="2 6" id="KW-0032">Aminotransferase</keyword>
<keyword evidence="4" id="KW-0663">Pyridoxal phosphate</keyword>
<evidence type="ECO:0000259" key="5">
    <source>
        <dbReference type="Pfam" id="PF00155"/>
    </source>
</evidence>
<keyword evidence="7" id="KW-1185">Reference proteome</keyword>
<evidence type="ECO:0000313" key="6">
    <source>
        <dbReference type="EMBL" id="MFD2618439.1"/>
    </source>
</evidence>
<dbReference type="InterPro" id="IPR004839">
    <property type="entry name" value="Aminotransferase_I/II_large"/>
</dbReference>
<dbReference type="InterPro" id="IPR015421">
    <property type="entry name" value="PyrdxlP-dep_Trfase_major"/>
</dbReference>
<dbReference type="InterPro" id="IPR050859">
    <property type="entry name" value="Class-I_PLP-dep_aminotransf"/>
</dbReference>
<dbReference type="Pfam" id="PF00155">
    <property type="entry name" value="Aminotran_1_2"/>
    <property type="match status" value="1"/>
</dbReference>
<dbReference type="Proteomes" id="UP001597458">
    <property type="component" value="Unassembled WGS sequence"/>
</dbReference>
<dbReference type="Gene3D" id="3.40.640.10">
    <property type="entry name" value="Type I PLP-dependent aspartate aminotransferase-like (Major domain)"/>
    <property type="match status" value="1"/>
</dbReference>
<keyword evidence="3" id="KW-0808">Transferase</keyword>
<evidence type="ECO:0000256" key="2">
    <source>
        <dbReference type="ARBA" id="ARBA00022576"/>
    </source>
</evidence>
<name>A0ABW5PU47_9BACI</name>
<evidence type="ECO:0000256" key="3">
    <source>
        <dbReference type="ARBA" id="ARBA00022679"/>
    </source>
</evidence>
<reference evidence="7" key="1">
    <citation type="journal article" date="2019" name="Int. J. Syst. Evol. Microbiol.">
        <title>The Global Catalogue of Microorganisms (GCM) 10K type strain sequencing project: providing services to taxonomists for standard genome sequencing and annotation.</title>
        <authorList>
            <consortium name="The Broad Institute Genomics Platform"/>
            <consortium name="The Broad Institute Genome Sequencing Center for Infectious Disease"/>
            <person name="Wu L."/>
            <person name="Ma J."/>
        </authorList>
    </citation>
    <scope>NUCLEOTIDE SEQUENCE [LARGE SCALE GENOMIC DNA]</scope>
    <source>
        <strain evidence="7">TISTR 2241</strain>
    </source>
</reference>
<dbReference type="InterPro" id="IPR015424">
    <property type="entry name" value="PyrdxlP-dep_Trfase"/>
</dbReference>
<dbReference type="GO" id="GO:0008483">
    <property type="term" value="F:transaminase activity"/>
    <property type="evidence" value="ECO:0007669"/>
    <property type="project" value="UniProtKB-KW"/>
</dbReference>
<dbReference type="Gene3D" id="3.90.1150.10">
    <property type="entry name" value="Aspartate Aminotransferase, domain 1"/>
    <property type="match status" value="1"/>
</dbReference>
<dbReference type="PANTHER" id="PTHR42790:SF19">
    <property type="entry name" value="KYNURENINE_ALPHA-AMINOADIPATE AMINOTRANSFERASE, MITOCHONDRIAL"/>
    <property type="match status" value="1"/>
</dbReference>
<proteinExistence type="predicted"/>
<evidence type="ECO:0000313" key="7">
    <source>
        <dbReference type="Proteomes" id="UP001597458"/>
    </source>
</evidence>
<dbReference type="SUPFAM" id="SSF53383">
    <property type="entry name" value="PLP-dependent transferases"/>
    <property type="match status" value="1"/>
</dbReference>
<dbReference type="InterPro" id="IPR015422">
    <property type="entry name" value="PyrdxlP-dep_Trfase_small"/>
</dbReference>
<comment type="caution">
    <text evidence="6">The sequence shown here is derived from an EMBL/GenBank/DDBJ whole genome shotgun (WGS) entry which is preliminary data.</text>
</comment>